<dbReference type="SUPFAM" id="SSF53271">
    <property type="entry name" value="PRTase-like"/>
    <property type="match status" value="1"/>
</dbReference>
<gene>
    <name evidence="3" type="ORF">SAMN04488026_100772</name>
</gene>
<organism evidence="3 4">
    <name type="scientific">Aliiruegeria lutimaris</name>
    <dbReference type="NCBI Taxonomy" id="571298"/>
    <lineage>
        <taxon>Bacteria</taxon>
        <taxon>Pseudomonadati</taxon>
        <taxon>Pseudomonadota</taxon>
        <taxon>Alphaproteobacteria</taxon>
        <taxon>Rhodobacterales</taxon>
        <taxon>Roseobacteraceae</taxon>
        <taxon>Aliiruegeria</taxon>
    </lineage>
</organism>
<sequence>MPPWVARARERARLRAARSVNRGVVMLGNAALRSGVRAMMHVVYPPHCLTCNAIVGTDDGLCAACWGQTPFLTGLRCDLCGVPLPGDDPTEIACCDDCLRIARPWSKGRAVLAYRDNGRRLVLAFKHGDRTELARATGAWMAIAARDIRLPGQIVVPTPLHWRRLFKRRYNQAALLGARLARELELEHCPDLLKRHRFTGSQEGKGGDARFANLVDSISVNPRQRARITDRPVLLVDDVLTSGATPAACAEACYAAGASDVRVVALARVVKEG</sequence>
<proteinExistence type="inferred from homology"/>
<protein>
    <submittedName>
        <fullName evidence="3">ComF family protein</fullName>
    </submittedName>
</protein>
<dbReference type="Gene3D" id="3.40.50.2020">
    <property type="match status" value="1"/>
</dbReference>
<feature type="domain" description="Double zinc ribbon" evidence="2">
    <location>
        <begin position="40"/>
        <end position="99"/>
    </location>
</feature>
<dbReference type="CDD" id="cd06223">
    <property type="entry name" value="PRTases_typeI"/>
    <property type="match status" value="1"/>
</dbReference>
<evidence type="ECO:0000259" key="2">
    <source>
        <dbReference type="Pfam" id="PF18912"/>
    </source>
</evidence>
<reference evidence="3 4" key="1">
    <citation type="submission" date="2016-10" db="EMBL/GenBank/DDBJ databases">
        <authorList>
            <person name="de Groot N.N."/>
        </authorList>
    </citation>
    <scope>NUCLEOTIDE SEQUENCE [LARGE SCALE GENOMIC DNA]</scope>
    <source>
        <strain evidence="3 4">DSM 25294</strain>
    </source>
</reference>
<dbReference type="PANTHER" id="PTHR47505">
    <property type="entry name" value="DNA UTILIZATION PROTEIN YHGH"/>
    <property type="match status" value="1"/>
</dbReference>
<evidence type="ECO:0000313" key="3">
    <source>
        <dbReference type="EMBL" id="SDI79910.1"/>
    </source>
</evidence>
<comment type="similarity">
    <text evidence="1">Belongs to the ComF/GntX family.</text>
</comment>
<dbReference type="InterPro" id="IPR000836">
    <property type="entry name" value="PRTase_dom"/>
</dbReference>
<keyword evidence="4" id="KW-1185">Reference proteome</keyword>
<dbReference type="Pfam" id="PF18912">
    <property type="entry name" value="DZR_2"/>
    <property type="match status" value="1"/>
</dbReference>
<dbReference type="PANTHER" id="PTHR47505:SF1">
    <property type="entry name" value="DNA UTILIZATION PROTEIN YHGH"/>
    <property type="match status" value="1"/>
</dbReference>
<accession>A0A1G8NK80</accession>
<dbReference type="InterPro" id="IPR051910">
    <property type="entry name" value="ComF/GntX_DNA_util-trans"/>
</dbReference>
<name>A0A1G8NK80_9RHOB</name>
<evidence type="ECO:0000256" key="1">
    <source>
        <dbReference type="ARBA" id="ARBA00008007"/>
    </source>
</evidence>
<dbReference type="AlphaFoldDB" id="A0A1G8NK80"/>
<dbReference type="EMBL" id="FNEK01000007">
    <property type="protein sequence ID" value="SDI79910.1"/>
    <property type="molecule type" value="Genomic_DNA"/>
</dbReference>
<dbReference type="InterPro" id="IPR029057">
    <property type="entry name" value="PRTase-like"/>
</dbReference>
<dbReference type="Proteomes" id="UP000199382">
    <property type="component" value="Unassembled WGS sequence"/>
</dbReference>
<dbReference type="STRING" id="571298.SAMN04488026_100772"/>
<evidence type="ECO:0000313" key="4">
    <source>
        <dbReference type="Proteomes" id="UP000199382"/>
    </source>
</evidence>
<dbReference type="InterPro" id="IPR044005">
    <property type="entry name" value="DZR_2"/>
</dbReference>